<keyword evidence="7" id="KW-0963">Cytoplasm</keyword>
<dbReference type="GO" id="GO:0005737">
    <property type="term" value="C:cytoplasm"/>
    <property type="evidence" value="ECO:0007669"/>
    <property type="project" value="UniProtKB-SubCell"/>
</dbReference>
<dbReference type="RefSeq" id="WP_153385811.1">
    <property type="nucleotide sequence ID" value="NZ_VDFO01000007.1"/>
</dbReference>
<keyword evidence="2 7" id="KW-0808">Transferase</keyword>
<dbReference type="Pfam" id="PF00288">
    <property type="entry name" value="GHMP_kinases_N"/>
    <property type="match status" value="1"/>
</dbReference>
<evidence type="ECO:0000256" key="6">
    <source>
        <dbReference type="ARBA" id="ARBA00022840"/>
    </source>
</evidence>
<dbReference type="InterPro" id="IPR006204">
    <property type="entry name" value="GHMP_kinase_N_dom"/>
</dbReference>
<evidence type="ECO:0000256" key="4">
    <source>
        <dbReference type="ARBA" id="ARBA00022741"/>
    </source>
</evidence>
<evidence type="ECO:0000256" key="5">
    <source>
        <dbReference type="ARBA" id="ARBA00022777"/>
    </source>
</evidence>
<dbReference type="InterPro" id="IPR014721">
    <property type="entry name" value="Ribsml_uS5_D2-typ_fold_subgr"/>
</dbReference>
<dbReference type="InterPro" id="IPR013750">
    <property type="entry name" value="GHMP_kinase_C_dom"/>
</dbReference>
<evidence type="ECO:0000313" key="14">
    <source>
        <dbReference type="Proteomes" id="UP000414364"/>
    </source>
</evidence>
<dbReference type="EMBL" id="VDFP01000016">
    <property type="protein sequence ID" value="MQS76423.1"/>
    <property type="molecule type" value="Genomic_DNA"/>
</dbReference>
<evidence type="ECO:0000256" key="7">
    <source>
        <dbReference type="HAMAP-Rule" id="MF_00384"/>
    </source>
</evidence>
<keyword evidence="3 7" id="KW-0791">Threonine biosynthesis</keyword>
<evidence type="ECO:0000259" key="9">
    <source>
        <dbReference type="Pfam" id="PF00288"/>
    </source>
</evidence>
<evidence type="ECO:0000256" key="2">
    <source>
        <dbReference type="ARBA" id="ARBA00022679"/>
    </source>
</evidence>
<dbReference type="PANTHER" id="PTHR20861:SF1">
    <property type="entry name" value="HOMOSERINE KINASE"/>
    <property type="match status" value="1"/>
</dbReference>
<proteinExistence type="inferred from homology"/>
<comment type="caution">
    <text evidence="7">Lacks conserved residue(s) required for the propagation of feature annotation.</text>
</comment>
<dbReference type="Gene3D" id="3.30.70.890">
    <property type="entry name" value="GHMP kinase, C-terminal domain"/>
    <property type="match status" value="1"/>
</dbReference>
<sequence>MIRIKVPATSANIGVGFDCLGLAISLYSSVYFEENSQKLTISGCPEKFQNENNLIYQAFVRGCQYLNQPVPNLKITIKNNIPISRGLGSSAFCIVGGLKGADAWFQSGLSKEELLSLATKMEGHPDNVAPAIYGKMVSSFVDSDDNIESVHFDINDELQFITIIPNYAVSTNQARSILPSEMSYQTATYQVGHALALAKALEDGNLALIHKSIVDKMHEPYRSTLIPDYQTTKEICESFDGTMYISGSGSTMMCIVDQTENGLQIVDQIKALHPDWNVQHLNVDTQGATSEMTKVIV</sequence>
<evidence type="ECO:0000313" key="13">
    <source>
        <dbReference type="Proteomes" id="UP000371423"/>
    </source>
</evidence>
<keyword evidence="6 7" id="KW-0067">ATP-binding</keyword>
<organism evidence="11 14">
    <name type="scientific">Companilactobacillus halodurans</name>
    <dbReference type="NCBI Taxonomy" id="2584183"/>
    <lineage>
        <taxon>Bacteria</taxon>
        <taxon>Bacillati</taxon>
        <taxon>Bacillota</taxon>
        <taxon>Bacilli</taxon>
        <taxon>Lactobacillales</taxon>
        <taxon>Lactobacillaceae</taxon>
        <taxon>Companilactobacillus</taxon>
    </lineage>
</organism>
<dbReference type="EMBL" id="VDFO01000007">
    <property type="protein sequence ID" value="MQS96824.1"/>
    <property type="molecule type" value="Genomic_DNA"/>
</dbReference>
<keyword evidence="13" id="KW-1185">Reference proteome</keyword>
<dbReference type="GO" id="GO:0005524">
    <property type="term" value="F:ATP binding"/>
    <property type="evidence" value="ECO:0007669"/>
    <property type="project" value="UniProtKB-UniRule"/>
</dbReference>
<dbReference type="OrthoDB" id="9769912at2"/>
<dbReference type="EC" id="2.7.1.39" evidence="7 8"/>
<keyword evidence="4 7" id="KW-0547">Nucleotide-binding</keyword>
<evidence type="ECO:0000256" key="3">
    <source>
        <dbReference type="ARBA" id="ARBA00022697"/>
    </source>
</evidence>
<feature type="domain" description="GHMP kinase C-terminal" evidence="10">
    <location>
        <begin position="198"/>
        <end position="271"/>
    </location>
</feature>
<dbReference type="Pfam" id="PF08544">
    <property type="entry name" value="GHMP_kinases_C"/>
    <property type="match status" value="1"/>
</dbReference>
<accession>A0A5P0ZQ94</accession>
<gene>
    <name evidence="7" type="primary">thrB</name>
    <name evidence="12" type="ORF">FHL05_02830</name>
    <name evidence="11" type="ORF">FHL06_08535</name>
</gene>
<feature type="domain" description="GHMP kinase N-terminal" evidence="9">
    <location>
        <begin position="53"/>
        <end position="135"/>
    </location>
</feature>
<comment type="similarity">
    <text evidence="7">Belongs to the GHMP kinase family. Homoserine kinase subfamily.</text>
</comment>
<evidence type="ECO:0000259" key="10">
    <source>
        <dbReference type="Pfam" id="PF08544"/>
    </source>
</evidence>
<name>A0A5P0ZQ94_9LACO</name>
<dbReference type="InterPro" id="IPR036554">
    <property type="entry name" value="GHMP_kinase_C_sf"/>
</dbReference>
<dbReference type="GO" id="GO:0009088">
    <property type="term" value="P:threonine biosynthetic process"/>
    <property type="evidence" value="ECO:0007669"/>
    <property type="project" value="UniProtKB-UniRule"/>
</dbReference>
<dbReference type="Proteomes" id="UP000414364">
    <property type="component" value="Unassembled WGS sequence"/>
</dbReference>
<keyword evidence="1 7" id="KW-0028">Amino-acid biosynthesis</keyword>
<dbReference type="GO" id="GO:0004413">
    <property type="term" value="F:homoserine kinase activity"/>
    <property type="evidence" value="ECO:0007669"/>
    <property type="project" value="UniProtKB-UniRule"/>
</dbReference>
<evidence type="ECO:0000256" key="1">
    <source>
        <dbReference type="ARBA" id="ARBA00022605"/>
    </source>
</evidence>
<protein>
    <recommendedName>
        <fullName evidence="7 8">Homoserine kinase</fullName>
        <shortName evidence="7">HK</shortName>
        <shortName evidence="7">HSK</shortName>
        <ecNumber evidence="7 8">2.7.1.39</ecNumber>
    </recommendedName>
</protein>
<comment type="pathway">
    <text evidence="7">Amino-acid biosynthesis; L-threonine biosynthesis; L-threonine from L-aspartate: step 4/5.</text>
</comment>
<dbReference type="PRINTS" id="PR00958">
    <property type="entry name" value="HOMSERKINASE"/>
</dbReference>
<keyword evidence="5 7" id="KW-0418">Kinase</keyword>
<comment type="function">
    <text evidence="7">Catalyzes the ATP-dependent phosphorylation of L-homoserine to L-homoserine phosphate.</text>
</comment>
<dbReference type="SUPFAM" id="SSF55060">
    <property type="entry name" value="GHMP Kinase, C-terminal domain"/>
    <property type="match status" value="1"/>
</dbReference>
<dbReference type="Gene3D" id="3.30.230.10">
    <property type="match status" value="1"/>
</dbReference>
<dbReference type="PIRSF" id="PIRSF000676">
    <property type="entry name" value="Homoser_kin"/>
    <property type="match status" value="1"/>
</dbReference>
<dbReference type="HAMAP" id="MF_00384">
    <property type="entry name" value="Homoser_kinase"/>
    <property type="match status" value="1"/>
</dbReference>
<dbReference type="SUPFAM" id="SSF54211">
    <property type="entry name" value="Ribosomal protein S5 domain 2-like"/>
    <property type="match status" value="1"/>
</dbReference>
<evidence type="ECO:0000313" key="11">
    <source>
        <dbReference type="EMBL" id="MQS76423.1"/>
    </source>
</evidence>
<comment type="catalytic activity">
    <reaction evidence="7">
        <text>L-homoserine + ATP = O-phospho-L-homoserine + ADP + H(+)</text>
        <dbReference type="Rhea" id="RHEA:13985"/>
        <dbReference type="ChEBI" id="CHEBI:15378"/>
        <dbReference type="ChEBI" id="CHEBI:30616"/>
        <dbReference type="ChEBI" id="CHEBI:57476"/>
        <dbReference type="ChEBI" id="CHEBI:57590"/>
        <dbReference type="ChEBI" id="CHEBI:456216"/>
        <dbReference type="EC" id="2.7.1.39"/>
    </reaction>
</comment>
<evidence type="ECO:0000256" key="8">
    <source>
        <dbReference type="NCBIfam" id="TIGR00191"/>
    </source>
</evidence>
<reference evidence="13 14" key="1">
    <citation type="journal article" date="2019" name="Syst. Appl. Microbiol.">
        <title>Polyphasic characterization of two novel Lactobacillus spp. isolated from blown salami packages: Description of Lactobacillus halodurans sp. nov. and Lactobacillus salsicarnum sp. nov.</title>
        <authorList>
            <person name="Schuster J.A."/>
            <person name="Klingl A."/>
            <person name="Vogel R.F."/>
            <person name="Ehrmann M.A."/>
        </authorList>
    </citation>
    <scope>NUCLEOTIDE SEQUENCE [LARGE SCALE GENOMIC DNA]</scope>
    <source>
        <strain evidence="12 13">TMW 1.1920</strain>
        <strain evidence="11 14">TMW 1.2172</strain>
    </source>
</reference>
<dbReference type="Proteomes" id="UP000371423">
    <property type="component" value="Unassembled WGS sequence"/>
</dbReference>
<dbReference type="PANTHER" id="PTHR20861">
    <property type="entry name" value="HOMOSERINE/4-DIPHOSPHOCYTIDYL-2-C-METHYL-D-ERYTHRITOL KINASE"/>
    <property type="match status" value="1"/>
</dbReference>
<comment type="subcellular location">
    <subcellularLocation>
        <location evidence="7">Cytoplasm</location>
    </subcellularLocation>
</comment>
<dbReference type="UniPathway" id="UPA00050">
    <property type="reaction ID" value="UER00064"/>
</dbReference>
<dbReference type="InterPro" id="IPR020568">
    <property type="entry name" value="Ribosomal_Su5_D2-typ_SF"/>
</dbReference>
<dbReference type="AlphaFoldDB" id="A0A5P0ZQ94"/>
<comment type="caution">
    <text evidence="11">The sequence shown here is derived from an EMBL/GenBank/DDBJ whole genome shotgun (WGS) entry which is preliminary data.</text>
</comment>
<dbReference type="NCBIfam" id="TIGR00191">
    <property type="entry name" value="thrB"/>
    <property type="match status" value="1"/>
</dbReference>
<dbReference type="InterPro" id="IPR000870">
    <property type="entry name" value="Homoserine_kinase"/>
</dbReference>
<evidence type="ECO:0000313" key="12">
    <source>
        <dbReference type="EMBL" id="MQS96824.1"/>
    </source>
</evidence>